<dbReference type="EMBL" id="JASXSX010000001">
    <property type="protein sequence ID" value="MDT3767069.1"/>
    <property type="molecule type" value="Genomic_DNA"/>
</dbReference>
<dbReference type="Proteomes" id="UP001247542">
    <property type="component" value="Unassembled WGS sequence"/>
</dbReference>
<protein>
    <submittedName>
        <fullName evidence="2">Uncharacterized protein</fullName>
    </submittedName>
</protein>
<keyword evidence="3" id="KW-1185">Reference proteome</keyword>
<evidence type="ECO:0000313" key="2">
    <source>
        <dbReference type="EMBL" id="MDT3767069.1"/>
    </source>
</evidence>
<sequence>MQLVHLDDFYPGWHGLAAGSHILESSILRYRSETPTTQNAPQPPHATPAHPPTDCTSPRATAHGNHDEPGYYRWDWEHNEPGSWVRVPADVPLIVEGCGSLTRVSRRYASTGVWMTAAPQARKKRALTRDQGAFDAWWDIWAAQESAHWAANTPRELADVTVNMRF</sequence>
<dbReference type="Gene3D" id="3.40.50.300">
    <property type="entry name" value="P-loop containing nucleotide triphosphate hydrolases"/>
    <property type="match status" value="1"/>
</dbReference>
<feature type="compositionally biased region" description="Pro residues" evidence="1">
    <location>
        <begin position="41"/>
        <end position="51"/>
    </location>
</feature>
<evidence type="ECO:0000256" key="1">
    <source>
        <dbReference type="SAM" id="MobiDB-lite"/>
    </source>
</evidence>
<reference evidence="2 3" key="1">
    <citation type="submission" date="2023-06" db="EMBL/GenBank/DDBJ databases">
        <title>Draft genome sequence of Gleimia hominis type strain CCUG 57540T.</title>
        <authorList>
            <person name="Salva-Serra F."/>
            <person name="Cardew S."/>
            <person name="Jensie Markopoulos S."/>
            <person name="Ohlen M."/>
            <person name="Inganas E."/>
            <person name="Svensson-Stadler L."/>
            <person name="Moore E.R.B."/>
        </authorList>
    </citation>
    <scope>NUCLEOTIDE SEQUENCE [LARGE SCALE GENOMIC DNA]</scope>
    <source>
        <strain evidence="2 3">CCUG 57540</strain>
    </source>
</reference>
<feature type="region of interest" description="Disordered" evidence="1">
    <location>
        <begin position="34"/>
        <end position="66"/>
    </location>
</feature>
<comment type="caution">
    <text evidence="2">The sequence shown here is derived from an EMBL/GenBank/DDBJ whole genome shotgun (WGS) entry which is preliminary data.</text>
</comment>
<evidence type="ECO:0000313" key="3">
    <source>
        <dbReference type="Proteomes" id="UP001247542"/>
    </source>
</evidence>
<proteinExistence type="predicted"/>
<dbReference type="InterPro" id="IPR027417">
    <property type="entry name" value="P-loop_NTPase"/>
</dbReference>
<accession>A0ABU3I9L0</accession>
<dbReference type="RefSeq" id="WP_313272389.1">
    <property type="nucleotide sequence ID" value="NZ_JASXSX010000001.1"/>
</dbReference>
<name>A0ABU3I9L0_9ACTO</name>
<organism evidence="2 3">
    <name type="scientific">Gleimia hominis</name>
    <dbReference type="NCBI Taxonomy" id="595468"/>
    <lineage>
        <taxon>Bacteria</taxon>
        <taxon>Bacillati</taxon>
        <taxon>Actinomycetota</taxon>
        <taxon>Actinomycetes</taxon>
        <taxon>Actinomycetales</taxon>
        <taxon>Actinomycetaceae</taxon>
        <taxon>Gleimia</taxon>
    </lineage>
</organism>
<gene>
    <name evidence="2" type="ORF">QS713_03175</name>
</gene>